<protein>
    <submittedName>
        <fullName evidence="1">Uncharacterized protein</fullName>
    </submittedName>
</protein>
<keyword evidence="2" id="KW-1185">Reference proteome</keyword>
<reference evidence="1" key="1">
    <citation type="journal article" date="2022" name="Plant J.">
        <title>Strategies of tolerance reflected in two North American maple genomes.</title>
        <authorList>
            <person name="McEvoy S.L."/>
            <person name="Sezen U.U."/>
            <person name="Trouern-Trend A."/>
            <person name="McMahon S.M."/>
            <person name="Schaberg P.G."/>
            <person name="Yang J."/>
            <person name="Wegrzyn J.L."/>
            <person name="Swenson N.G."/>
        </authorList>
    </citation>
    <scope>NUCLEOTIDE SEQUENCE</scope>
    <source>
        <strain evidence="1">91603</strain>
    </source>
</reference>
<gene>
    <name evidence="1" type="ORF">LWI28_027613</name>
</gene>
<evidence type="ECO:0000313" key="1">
    <source>
        <dbReference type="EMBL" id="KAI9162459.1"/>
    </source>
</evidence>
<evidence type="ECO:0000313" key="2">
    <source>
        <dbReference type="Proteomes" id="UP001064489"/>
    </source>
</evidence>
<name>A0AAD5NJY4_ACENE</name>
<dbReference type="EMBL" id="JAJSOW010000106">
    <property type="protein sequence ID" value="KAI9162459.1"/>
    <property type="molecule type" value="Genomic_DNA"/>
</dbReference>
<reference evidence="1" key="2">
    <citation type="submission" date="2023-02" db="EMBL/GenBank/DDBJ databases">
        <authorList>
            <person name="Swenson N.G."/>
            <person name="Wegrzyn J.L."/>
            <person name="Mcevoy S.L."/>
        </authorList>
    </citation>
    <scope>NUCLEOTIDE SEQUENCE</scope>
    <source>
        <strain evidence="1">91603</strain>
        <tissue evidence="1">Leaf</tissue>
    </source>
</reference>
<dbReference type="Proteomes" id="UP001064489">
    <property type="component" value="Chromosome 2"/>
</dbReference>
<comment type="caution">
    <text evidence="1">The sequence shown here is derived from an EMBL/GenBank/DDBJ whole genome shotgun (WGS) entry which is preliminary data.</text>
</comment>
<sequence length="349" mass="38444">MVISVAWDEYHKYYEILDFIELIMPEGCAAWNPPNGAMDFYGSMLVCVLKEHMPSAREVKHIFVIKGSNRGTYFLTSVREKKLLPHGTNPKLMARDIEVILVGSSLKDDEVYRVFRKVTLSLDDRCTFALFVEPTLLKKGIISGFLMVASDNPSKKKKWSSRFGMGTHSKASGLSSKVVTSKLGKEEKNRKRSTSNCLVFSSRVGMSTSVIDSLQNEEEKEEAVDSDLVYVDLGKHQGKKRKSGSVPFGGLVLLAPLMINRATSASSLGNEVDERISLARNDILVRGNSASVDPLANPSEVSFCEPSRAIDVRAAESSSSTRLPISTGIELQYSPATLVFLRIIGLAKN</sequence>
<proteinExistence type="predicted"/>
<organism evidence="1 2">
    <name type="scientific">Acer negundo</name>
    <name type="common">Box elder</name>
    <dbReference type="NCBI Taxonomy" id="4023"/>
    <lineage>
        <taxon>Eukaryota</taxon>
        <taxon>Viridiplantae</taxon>
        <taxon>Streptophyta</taxon>
        <taxon>Embryophyta</taxon>
        <taxon>Tracheophyta</taxon>
        <taxon>Spermatophyta</taxon>
        <taxon>Magnoliopsida</taxon>
        <taxon>eudicotyledons</taxon>
        <taxon>Gunneridae</taxon>
        <taxon>Pentapetalae</taxon>
        <taxon>rosids</taxon>
        <taxon>malvids</taxon>
        <taxon>Sapindales</taxon>
        <taxon>Sapindaceae</taxon>
        <taxon>Hippocastanoideae</taxon>
        <taxon>Acereae</taxon>
        <taxon>Acer</taxon>
    </lineage>
</organism>
<dbReference type="AlphaFoldDB" id="A0AAD5NJY4"/>
<accession>A0AAD5NJY4</accession>